<feature type="chain" id="PRO_5045522577" description="Extracellular membrane protein CFEM domain-containing protein" evidence="16">
    <location>
        <begin position="21"/>
        <end position="459"/>
    </location>
</feature>
<evidence type="ECO:0000313" key="19">
    <source>
        <dbReference type="EMBL" id="KAL1841795.1"/>
    </source>
</evidence>
<evidence type="ECO:0000256" key="6">
    <source>
        <dbReference type="ARBA" id="ARBA00022622"/>
    </source>
</evidence>
<evidence type="ECO:0008006" key="21">
    <source>
        <dbReference type="Google" id="ProtNLM"/>
    </source>
</evidence>
<dbReference type="Proteomes" id="UP001583172">
    <property type="component" value="Unassembled WGS sequence"/>
</dbReference>
<evidence type="ECO:0000256" key="2">
    <source>
        <dbReference type="ARBA" id="ARBA00004589"/>
    </source>
</evidence>
<evidence type="ECO:0000256" key="15">
    <source>
        <dbReference type="SAM" id="Phobius"/>
    </source>
</evidence>
<evidence type="ECO:0000259" key="18">
    <source>
        <dbReference type="Pfam" id="PF20684"/>
    </source>
</evidence>
<proteinExistence type="inferred from homology"/>
<evidence type="ECO:0000256" key="3">
    <source>
        <dbReference type="ARBA" id="ARBA00004613"/>
    </source>
</evidence>
<keyword evidence="12" id="KW-0449">Lipoprotein</keyword>
<dbReference type="Pfam" id="PF20684">
    <property type="entry name" value="Fung_rhodopsin"/>
    <property type="match status" value="1"/>
</dbReference>
<evidence type="ECO:0000256" key="13">
    <source>
        <dbReference type="ARBA" id="ARBA00038359"/>
    </source>
</evidence>
<keyword evidence="11" id="KW-1015">Disulfide bond</keyword>
<name>A0ABR3VK94_HUMIN</name>
<sequence>MRAAARFALAFLAWAAVVFAQGQTIPQCAAPCIVNGIKEFCGNAPNVTACMCGNEALQESASACILNSCTMKEALVAKNVTSTTCGVEIHDVAGTYAVISIILAVISFSMAAVRLGFKLIVTRSFSADDYVMIAVLLVAIPCVLVTHYGTTANGVGRDIWTLTPDNITSFLYHFWWMAVLYFALVSLVKLCLLLFYLRIFPSQGVRRLLWGTVIFDVLFGVAYVFLAIFQCTPISHYWEMWHGEKEGKCLSRSAIAWSNAAISIALDFWMLAIPLSQLKALNLHWKKKVGVALMFGVGTFITIVSIIRLQALIIFAQSSNATYDNYPVSLWSTVEINVGIIVCNLPALRLVLVRIFPALGSSTSYGPSYPNSGAGGPNSSNKLRISQGRRAGTGNLTGKSNKSAHLQSEVDSDPSKPLEIVRQQTFVVKYDDDDETSLVRMRGLDFGAQSQRSDDSRLR</sequence>
<feature type="transmembrane region" description="Helical" evidence="15">
    <location>
        <begin position="336"/>
        <end position="356"/>
    </location>
</feature>
<feature type="transmembrane region" description="Helical" evidence="15">
    <location>
        <begin position="250"/>
        <end position="270"/>
    </location>
</feature>
<evidence type="ECO:0000256" key="14">
    <source>
        <dbReference type="SAM" id="MobiDB-lite"/>
    </source>
</evidence>
<feature type="compositionally biased region" description="Polar residues" evidence="14">
    <location>
        <begin position="394"/>
        <end position="406"/>
    </location>
</feature>
<comment type="similarity">
    <text evidence="4">Belongs to the RBT5 family.</text>
</comment>
<evidence type="ECO:0000256" key="1">
    <source>
        <dbReference type="ARBA" id="ARBA00004141"/>
    </source>
</evidence>
<evidence type="ECO:0000256" key="12">
    <source>
        <dbReference type="ARBA" id="ARBA00023288"/>
    </source>
</evidence>
<evidence type="ECO:0000256" key="16">
    <source>
        <dbReference type="SAM" id="SignalP"/>
    </source>
</evidence>
<dbReference type="Pfam" id="PF05730">
    <property type="entry name" value="CFEM"/>
    <property type="match status" value="1"/>
</dbReference>
<comment type="caution">
    <text evidence="19">The sequence shown here is derived from an EMBL/GenBank/DDBJ whole genome shotgun (WGS) entry which is preliminary data.</text>
</comment>
<keyword evidence="20" id="KW-1185">Reference proteome</keyword>
<evidence type="ECO:0000256" key="8">
    <source>
        <dbReference type="ARBA" id="ARBA00022729"/>
    </source>
</evidence>
<evidence type="ECO:0000256" key="11">
    <source>
        <dbReference type="ARBA" id="ARBA00023157"/>
    </source>
</evidence>
<accession>A0ABR3VK94</accession>
<feature type="compositionally biased region" description="Polar residues" evidence="14">
    <location>
        <begin position="367"/>
        <end position="384"/>
    </location>
</feature>
<evidence type="ECO:0000256" key="7">
    <source>
        <dbReference type="ARBA" id="ARBA00022692"/>
    </source>
</evidence>
<dbReference type="InterPro" id="IPR008427">
    <property type="entry name" value="Extracellular_membr_CFEM_dom"/>
</dbReference>
<feature type="transmembrane region" description="Helical" evidence="15">
    <location>
        <begin position="129"/>
        <end position="150"/>
    </location>
</feature>
<comment type="similarity">
    <text evidence="13">Belongs to the SAT4 family.</text>
</comment>
<feature type="transmembrane region" description="Helical" evidence="15">
    <location>
        <begin position="208"/>
        <end position="230"/>
    </location>
</feature>
<dbReference type="PANTHER" id="PTHR33048:SF143">
    <property type="entry name" value="EXTRACELLULAR MEMBRANE PROTEIN CFEM DOMAIN-CONTAINING PROTEIN-RELATED"/>
    <property type="match status" value="1"/>
</dbReference>
<keyword evidence="6" id="KW-0325">Glycoprotein</keyword>
<reference evidence="19 20" key="1">
    <citation type="journal article" date="2024" name="Commun. Biol.">
        <title>Comparative genomic analysis of thermophilic fungi reveals convergent evolutionary adaptations and gene losses.</title>
        <authorList>
            <person name="Steindorff A.S."/>
            <person name="Aguilar-Pontes M.V."/>
            <person name="Robinson A.J."/>
            <person name="Andreopoulos B."/>
            <person name="LaButti K."/>
            <person name="Kuo A."/>
            <person name="Mondo S."/>
            <person name="Riley R."/>
            <person name="Otillar R."/>
            <person name="Haridas S."/>
            <person name="Lipzen A."/>
            <person name="Grimwood J."/>
            <person name="Schmutz J."/>
            <person name="Clum A."/>
            <person name="Reid I.D."/>
            <person name="Moisan M.C."/>
            <person name="Butler G."/>
            <person name="Nguyen T.T.M."/>
            <person name="Dewar K."/>
            <person name="Conant G."/>
            <person name="Drula E."/>
            <person name="Henrissat B."/>
            <person name="Hansel C."/>
            <person name="Singer S."/>
            <person name="Hutchinson M.I."/>
            <person name="de Vries R.P."/>
            <person name="Natvig D.O."/>
            <person name="Powell A.J."/>
            <person name="Tsang A."/>
            <person name="Grigoriev I.V."/>
        </authorList>
    </citation>
    <scope>NUCLEOTIDE SEQUENCE [LARGE SCALE GENOMIC DNA]</scope>
    <source>
        <strain evidence="19 20">CBS 620.91</strain>
    </source>
</reference>
<evidence type="ECO:0000256" key="5">
    <source>
        <dbReference type="ARBA" id="ARBA00022525"/>
    </source>
</evidence>
<keyword evidence="10 15" id="KW-0472">Membrane</keyword>
<keyword evidence="7 15" id="KW-0812">Transmembrane</keyword>
<keyword evidence="9 15" id="KW-1133">Transmembrane helix</keyword>
<dbReference type="EMBL" id="JAZGSY010000063">
    <property type="protein sequence ID" value="KAL1841795.1"/>
    <property type="molecule type" value="Genomic_DNA"/>
</dbReference>
<feature type="transmembrane region" description="Helical" evidence="15">
    <location>
        <begin position="93"/>
        <end position="117"/>
    </location>
</feature>
<evidence type="ECO:0000256" key="4">
    <source>
        <dbReference type="ARBA" id="ARBA00010031"/>
    </source>
</evidence>
<feature type="signal peptide" evidence="16">
    <location>
        <begin position="1"/>
        <end position="20"/>
    </location>
</feature>
<feature type="domain" description="CFEM" evidence="17">
    <location>
        <begin position="23"/>
        <end position="85"/>
    </location>
</feature>
<feature type="transmembrane region" description="Helical" evidence="15">
    <location>
        <begin position="170"/>
        <end position="196"/>
    </location>
</feature>
<organism evidence="19 20">
    <name type="scientific">Humicola insolens</name>
    <name type="common">Soft-rot fungus</name>
    <dbReference type="NCBI Taxonomy" id="85995"/>
    <lineage>
        <taxon>Eukaryota</taxon>
        <taxon>Fungi</taxon>
        <taxon>Dikarya</taxon>
        <taxon>Ascomycota</taxon>
        <taxon>Pezizomycotina</taxon>
        <taxon>Sordariomycetes</taxon>
        <taxon>Sordariomycetidae</taxon>
        <taxon>Sordariales</taxon>
        <taxon>Chaetomiaceae</taxon>
        <taxon>Mycothermus</taxon>
    </lineage>
</organism>
<feature type="domain" description="Rhodopsin" evidence="18">
    <location>
        <begin position="114"/>
        <end position="353"/>
    </location>
</feature>
<dbReference type="InterPro" id="IPR049326">
    <property type="entry name" value="Rhodopsin_dom_fungi"/>
</dbReference>
<keyword evidence="5" id="KW-0964">Secreted</keyword>
<evidence type="ECO:0000256" key="9">
    <source>
        <dbReference type="ARBA" id="ARBA00022989"/>
    </source>
</evidence>
<keyword evidence="6" id="KW-0336">GPI-anchor</keyword>
<evidence type="ECO:0000313" key="20">
    <source>
        <dbReference type="Proteomes" id="UP001583172"/>
    </source>
</evidence>
<dbReference type="PANTHER" id="PTHR33048">
    <property type="entry name" value="PTH11-LIKE INTEGRAL MEMBRANE PROTEIN (AFU_ORTHOLOGUE AFUA_5G11245)"/>
    <property type="match status" value="1"/>
</dbReference>
<dbReference type="InterPro" id="IPR052337">
    <property type="entry name" value="SAT4-like"/>
</dbReference>
<feature type="transmembrane region" description="Helical" evidence="15">
    <location>
        <begin position="291"/>
        <end position="316"/>
    </location>
</feature>
<evidence type="ECO:0000259" key="17">
    <source>
        <dbReference type="Pfam" id="PF05730"/>
    </source>
</evidence>
<gene>
    <name evidence="19" type="ORF">VTJ49DRAFT_6548</name>
</gene>
<comment type="subcellular location">
    <subcellularLocation>
        <location evidence="2">Membrane</location>
        <topology evidence="2">Lipid-anchor</topology>
        <topology evidence="2">GPI-anchor</topology>
    </subcellularLocation>
    <subcellularLocation>
        <location evidence="1">Membrane</location>
        <topology evidence="1">Multi-pass membrane protein</topology>
    </subcellularLocation>
    <subcellularLocation>
        <location evidence="3">Secreted</location>
    </subcellularLocation>
</comment>
<keyword evidence="8 16" id="KW-0732">Signal</keyword>
<feature type="region of interest" description="Disordered" evidence="14">
    <location>
        <begin position="367"/>
        <end position="415"/>
    </location>
</feature>
<evidence type="ECO:0000256" key="10">
    <source>
        <dbReference type="ARBA" id="ARBA00023136"/>
    </source>
</evidence>
<protein>
    <recommendedName>
        <fullName evidence="21">Extracellular membrane protein CFEM domain-containing protein</fullName>
    </recommendedName>
</protein>